<dbReference type="OrthoDB" id="40902at2759"/>
<dbReference type="EMBL" id="JACGCM010000338">
    <property type="protein sequence ID" value="KAF6173536.1"/>
    <property type="molecule type" value="Genomic_DNA"/>
</dbReference>
<keyword evidence="5" id="KW-0808">Transferase</keyword>
<evidence type="ECO:0000256" key="6">
    <source>
        <dbReference type="ARBA" id="ARBA00022741"/>
    </source>
</evidence>
<dbReference type="GO" id="GO:0006555">
    <property type="term" value="P:methionine metabolic process"/>
    <property type="evidence" value="ECO:0007669"/>
    <property type="project" value="InterPro"/>
</dbReference>
<dbReference type="GO" id="GO:0005524">
    <property type="term" value="F:ATP binding"/>
    <property type="evidence" value="ECO:0007669"/>
    <property type="project" value="UniProtKB-KW"/>
</dbReference>
<dbReference type="SUPFAM" id="SSF51730">
    <property type="entry name" value="FAD-linked oxidoreductase"/>
    <property type="match status" value="1"/>
</dbReference>
<feature type="domain" description="Protein kinase" evidence="13">
    <location>
        <begin position="45"/>
        <end position="332"/>
    </location>
</feature>
<dbReference type="GO" id="GO:0004489">
    <property type="term" value="F:methylenetetrahydrofolate reductase [NAD(P)H] activity"/>
    <property type="evidence" value="ECO:0007669"/>
    <property type="project" value="InterPro"/>
</dbReference>
<dbReference type="PROSITE" id="PS50011">
    <property type="entry name" value="PROTEIN_KINASE_DOM"/>
    <property type="match status" value="1"/>
</dbReference>
<dbReference type="Gene3D" id="3.20.20.220">
    <property type="match status" value="1"/>
</dbReference>
<dbReference type="AlphaFoldDB" id="A0A7J7P260"/>
<evidence type="ECO:0000256" key="3">
    <source>
        <dbReference type="ARBA" id="ARBA00022527"/>
    </source>
</evidence>
<comment type="cofactor">
    <cofactor evidence="1 11">
        <name>FAD</name>
        <dbReference type="ChEBI" id="CHEBI:57692"/>
    </cofactor>
</comment>
<accession>A0A7J7P260</accession>
<evidence type="ECO:0000256" key="2">
    <source>
        <dbReference type="ARBA" id="ARBA00004777"/>
    </source>
</evidence>
<gene>
    <name evidence="14" type="ORF">GIB67_042666</name>
</gene>
<keyword evidence="12" id="KW-0732">Signal</keyword>
<organism evidence="14 15">
    <name type="scientific">Kingdonia uniflora</name>
    <dbReference type="NCBI Taxonomy" id="39325"/>
    <lineage>
        <taxon>Eukaryota</taxon>
        <taxon>Viridiplantae</taxon>
        <taxon>Streptophyta</taxon>
        <taxon>Embryophyta</taxon>
        <taxon>Tracheophyta</taxon>
        <taxon>Spermatophyta</taxon>
        <taxon>Magnoliopsida</taxon>
        <taxon>Ranunculales</taxon>
        <taxon>Circaeasteraceae</taxon>
        <taxon>Kingdonia</taxon>
    </lineage>
</organism>
<keyword evidence="7" id="KW-0418">Kinase</keyword>
<evidence type="ECO:0000256" key="7">
    <source>
        <dbReference type="ARBA" id="ARBA00022777"/>
    </source>
</evidence>
<evidence type="ECO:0000256" key="8">
    <source>
        <dbReference type="ARBA" id="ARBA00022827"/>
    </source>
</evidence>
<dbReference type="UniPathway" id="UPA00193"/>
<evidence type="ECO:0000256" key="5">
    <source>
        <dbReference type="ARBA" id="ARBA00022679"/>
    </source>
</evidence>
<dbReference type="SMART" id="SM00220">
    <property type="entry name" value="S_TKc"/>
    <property type="match status" value="1"/>
</dbReference>
<protein>
    <recommendedName>
        <fullName evidence="11">Methylenetetrahydrofolate reductase</fullName>
    </recommendedName>
</protein>
<evidence type="ECO:0000256" key="4">
    <source>
        <dbReference type="ARBA" id="ARBA00022630"/>
    </source>
</evidence>
<dbReference type="InterPro" id="IPR050205">
    <property type="entry name" value="CDPK_Ser/Thr_kinases"/>
</dbReference>
<evidence type="ECO:0000256" key="11">
    <source>
        <dbReference type="RuleBase" id="RU003862"/>
    </source>
</evidence>
<evidence type="ECO:0000313" key="15">
    <source>
        <dbReference type="Proteomes" id="UP000541444"/>
    </source>
</evidence>
<dbReference type="InterPro" id="IPR029041">
    <property type="entry name" value="FAD-linked_oxidoreductase-like"/>
</dbReference>
<reference evidence="14 15" key="1">
    <citation type="journal article" date="2020" name="IScience">
        <title>Genome Sequencing of the Endangered Kingdonia uniflora (Circaeasteraceae, Ranunculales) Reveals Potential Mechanisms of Evolutionary Specialization.</title>
        <authorList>
            <person name="Sun Y."/>
            <person name="Deng T."/>
            <person name="Zhang A."/>
            <person name="Moore M.J."/>
            <person name="Landis J.B."/>
            <person name="Lin N."/>
            <person name="Zhang H."/>
            <person name="Zhang X."/>
            <person name="Huang J."/>
            <person name="Zhang X."/>
            <person name="Sun H."/>
            <person name="Wang H."/>
        </authorList>
    </citation>
    <scope>NUCLEOTIDE SEQUENCE [LARGE SCALE GENOMIC DNA]</scope>
    <source>
        <strain evidence="14">TB1705</strain>
        <tissue evidence="14">Leaf</tissue>
    </source>
</reference>
<comment type="similarity">
    <text evidence="11">Belongs to the methylenetetrahydrofolate reductase family.</text>
</comment>
<dbReference type="GO" id="GO:0004674">
    <property type="term" value="F:protein serine/threonine kinase activity"/>
    <property type="evidence" value="ECO:0007669"/>
    <property type="project" value="UniProtKB-KW"/>
</dbReference>
<feature type="chain" id="PRO_5029863648" description="Methylenetetrahydrofolate reductase" evidence="12">
    <location>
        <begin position="22"/>
        <end position="332"/>
    </location>
</feature>
<evidence type="ECO:0000256" key="1">
    <source>
        <dbReference type="ARBA" id="ARBA00001974"/>
    </source>
</evidence>
<sequence length="332" mass="38397">MIIKCICVLLGHLWIVDDNVALDKPLDFAALSSSRSSSVIHNNLFVFLCSLGEKDLGIIFELQDNLQVSEERTVRRCLEVSTRTPYECISIPKDKLWGKMEDLHREIEIMKLLSEHPNTARIKGAYEDQRVVYIVKELCARGDFFNLFVEKEYYSEKRQPYLLRQLSKWLNIAILWGVTHRDINPDSFLFSNVDQEAPLKATSFRFFTFYKPKAHSDKLQSNGLADLDDYKSDLVYLKRKVDAGTDVIISQLFFDTDIFLKFVKDCREEGISCPIVPDILPITTYRGYLRMIGICKTWVHNFIPAYPLSAMSSQNLLVDIVNYSWFDSLCSL</sequence>
<evidence type="ECO:0000256" key="9">
    <source>
        <dbReference type="ARBA" id="ARBA00022840"/>
    </source>
</evidence>
<dbReference type="Pfam" id="PF02219">
    <property type="entry name" value="MTHFR"/>
    <property type="match status" value="1"/>
</dbReference>
<dbReference type="SUPFAM" id="SSF56112">
    <property type="entry name" value="Protein kinase-like (PK-like)"/>
    <property type="match status" value="1"/>
</dbReference>
<keyword evidence="10 11" id="KW-0560">Oxidoreductase</keyword>
<keyword evidence="8 11" id="KW-0274">FAD</keyword>
<comment type="pathway">
    <text evidence="2 11">One-carbon metabolism; tetrahydrofolate interconversion.</text>
</comment>
<dbReference type="InterPro" id="IPR011009">
    <property type="entry name" value="Kinase-like_dom_sf"/>
</dbReference>
<evidence type="ECO:0000313" key="14">
    <source>
        <dbReference type="EMBL" id="KAF6173536.1"/>
    </source>
</evidence>
<dbReference type="InterPro" id="IPR000719">
    <property type="entry name" value="Prot_kinase_dom"/>
</dbReference>
<keyword evidence="3" id="KW-0723">Serine/threonine-protein kinase</keyword>
<keyword evidence="9" id="KW-0067">ATP-binding</keyword>
<name>A0A7J7P260_9MAGN</name>
<dbReference type="Pfam" id="PF00069">
    <property type="entry name" value="Pkinase"/>
    <property type="match status" value="1"/>
</dbReference>
<feature type="signal peptide" evidence="12">
    <location>
        <begin position="1"/>
        <end position="21"/>
    </location>
</feature>
<dbReference type="Proteomes" id="UP000541444">
    <property type="component" value="Unassembled WGS sequence"/>
</dbReference>
<dbReference type="InterPro" id="IPR003171">
    <property type="entry name" value="Mehydrof_redctse-like"/>
</dbReference>
<dbReference type="GO" id="GO:0035999">
    <property type="term" value="P:tetrahydrofolate interconversion"/>
    <property type="evidence" value="ECO:0007669"/>
    <property type="project" value="UniProtKB-UniPathway"/>
</dbReference>
<dbReference type="Gene3D" id="3.30.200.20">
    <property type="entry name" value="Phosphorylase Kinase, domain 1"/>
    <property type="match status" value="1"/>
</dbReference>
<dbReference type="PANTHER" id="PTHR24349">
    <property type="entry name" value="SERINE/THREONINE-PROTEIN KINASE"/>
    <property type="match status" value="1"/>
</dbReference>
<evidence type="ECO:0000259" key="13">
    <source>
        <dbReference type="PROSITE" id="PS50011"/>
    </source>
</evidence>
<evidence type="ECO:0000256" key="12">
    <source>
        <dbReference type="SAM" id="SignalP"/>
    </source>
</evidence>
<proteinExistence type="inferred from homology"/>
<keyword evidence="4 11" id="KW-0285">Flavoprotein</keyword>
<evidence type="ECO:0000256" key="10">
    <source>
        <dbReference type="ARBA" id="ARBA00023002"/>
    </source>
</evidence>
<comment type="caution">
    <text evidence="14">The sequence shown here is derived from an EMBL/GenBank/DDBJ whole genome shotgun (WGS) entry which is preliminary data.</text>
</comment>
<keyword evidence="6" id="KW-0547">Nucleotide-binding</keyword>
<keyword evidence="15" id="KW-1185">Reference proteome</keyword>